<accession>A0A0N0BBX3</accession>
<dbReference type="AlphaFoldDB" id="A0A0N0BBX3"/>
<name>A0A0N0BBX3_9HYME</name>
<evidence type="ECO:0000313" key="4">
    <source>
        <dbReference type="Proteomes" id="UP000053105"/>
    </source>
</evidence>
<protein>
    <submittedName>
        <fullName evidence="3">Uncharacterized protein</fullName>
    </submittedName>
</protein>
<feature type="region of interest" description="Disordered" evidence="1">
    <location>
        <begin position="611"/>
        <end position="638"/>
    </location>
</feature>
<gene>
    <name evidence="3" type="ORF">WN51_06075</name>
</gene>
<keyword evidence="2" id="KW-1133">Transmembrane helix</keyword>
<keyword evidence="4" id="KW-1185">Reference proteome</keyword>
<sequence>MLKSQKLHETARAARHDLKSNSIRSLIEFFFSIFEIVILTFVQFCHFLIVQCPPLLFNFSKAQYLSIVMFIAVSHDRFNSVSKLLHSPEEENANNHGKLDTKRNVVTSVQQLPEVPNDFIILELSKLLRVSIILQLLKVKPRKYWQSLELLEISSSLDNLASSEGLGYFDRIFIESAGTFESNCIMPPIFVTKLFIKRTIAGGLTMPNDKMKRNPSINTCTLSEKKDTITITVFSQCAYIEGIINFDSEMLQIFRLTFTRTINLQLTIEERRIESKEQRRRIYGCCSTDVQVESASFTEHVAFFAKCSDQPEDLRAIRGKIQRRVEQKRTIFTHLNVFFHELRDGIKRDVFPASKVPVTLKKTLEDDIFKKIVFPIRLFDQFKSKGNPSEGEEIPPTHSNPMDSGHLASSLMNTVHPKFKKKATNYLVAAWSLVTVRKLVVSAKSQVPKLCFQERSLTVENDRDRGLRTKMRIEFWQFLNYSELKFIIDVAKRKRAKMDNRKGCEAKCLGSNVAISGARRVKFWIGTRGYMLPATAEIKNETFSLTTRLEDYEKSMQQIFISPGRILSRLNTITESDFSGDNPESRASSAATLMQRKLAIEEEAVSIERLNPSTCDKKKTNSETEDNQRSTQNSELIQTGEGREVAQLLTTVVKSCCTSIKMNGYCYSFSLSLCNTGPVIPRLRVSNTRLAQAASGCAPSVEVLPISDVKQSRVRQHR</sequence>
<reference evidence="3 4" key="1">
    <citation type="submission" date="2015-07" db="EMBL/GenBank/DDBJ databases">
        <title>The genome of Melipona quadrifasciata.</title>
        <authorList>
            <person name="Pan H."/>
            <person name="Kapheim K."/>
        </authorList>
    </citation>
    <scope>NUCLEOTIDE SEQUENCE [LARGE SCALE GENOMIC DNA]</scope>
    <source>
        <strain evidence="3">0111107301</strain>
        <tissue evidence="3">Whole body</tissue>
    </source>
</reference>
<proteinExistence type="predicted"/>
<keyword evidence="2" id="KW-0472">Membrane</keyword>
<evidence type="ECO:0000313" key="3">
    <source>
        <dbReference type="EMBL" id="KOX68181.1"/>
    </source>
</evidence>
<evidence type="ECO:0000256" key="1">
    <source>
        <dbReference type="SAM" id="MobiDB-lite"/>
    </source>
</evidence>
<keyword evidence="2" id="KW-0812">Transmembrane</keyword>
<feature type="compositionally biased region" description="Basic and acidic residues" evidence="1">
    <location>
        <begin position="615"/>
        <end position="628"/>
    </location>
</feature>
<dbReference type="EMBL" id="KQ435944">
    <property type="protein sequence ID" value="KOX68181.1"/>
    <property type="molecule type" value="Genomic_DNA"/>
</dbReference>
<evidence type="ECO:0000256" key="2">
    <source>
        <dbReference type="SAM" id="Phobius"/>
    </source>
</evidence>
<dbReference type="Proteomes" id="UP000053105">
    <property type="component" value="Unassembled WGS sequence"/>
</dbReference>
<feature type="transmembrane region" description="Helical" evidence="2">
    <location>
        <begin position="29"/>
        <end position="49"/>
    </location>
</feature>
<organism evidence="3 4">
    <name type="scientific">Melipona quadrifasciata</name>
    <dbReference type="NCBI Taxonomy" id="166423"/>
    <lineage>
        <taxon>Eukaryota</taxon>
        <taxon>Metazoa</taxon>
        <taxon>Ecdysozoa</taxon>
        <taxon>Arthropoda</taxon>
        <taxon>Hexapoda</taxon>
        <taxon>Insecta</taxon>
        <taxon>Pterygota</taxon>
        <taxon>Neoptera</taxon>
        <taxon>Endopterygota</taxon>
        <taxon>Hymenoptera</taxon>
        <taxon>Apocrita</taxon>
        <taxon>Aculeata</taxon>
        <taxon>Apoidea</taxon>
        <taxon>Anthophila</taxon>
        <taxon>Apidae</taxon>
        <taxon>Melipona</taxon>
    </lineage>
</organism>